<keyword evidence="3" id="KW-1185">Reference proteome</keyword>
<sequence length="160" mass="18716">MNIFEDAKKILDTHHLTITKEDRTRPWGGFYVIDESQAAEFAKIFFPEERLDTLNLSGRLSPKILLVAPQKRLSWQYHHRRAEIWKCIQGQLAVIRSSTDEESEKRILSTNETIKLQQGERHRLIGLDDWGMIAEIWQHTDASCPSDEDDIIRLQDDFGR</sequence>
<dbReference type="RefSeq" id="WP_133475445.1">
    <property type="nucleotide sequence ID" value="NZ_SNWP01000013.1"/>
</dbReference>
<accession>A0A4R6IS81</accession>
<organism evidence="2 3">
    <name type="scientific">Sediminibacterium goheungense</name>
    <dbReference type="NCBI Taxonomy" id="1086393"/>
    <lineage>
        <taxon>Bacteria</taxon>
        <taxon>Pseudomonadati</taxon>
        <taxon>Bacteroidota</taxon>
        <taxon>Chitinophagia</taxon>
        <taxon>Chitinophagales</taxon>
        <taxon>Chitinophagaceae</taxon>
        <taxon>Sediminibacterium</taxon>
    </lineage>
</organism>
<evidence type="ECO:0000259" key="1">
    <source>
        <dbReference type="Pfam" id="PF01050"/>
    </source>
</evidence>
<reference evidence="2 3" key="1">
    <citation type="submission" date="2019-03" db="EMBL/GenBank/DDBJ databases">
        <title>Genomic Encyclopedia of Archaeal and Bacterial Type Strains, Phase II (KMG-II): from individual species to whole genera.</title>
        <authorList>
            <person name="Goeker M."/>
        </authorList>
    </citation>
    <scope>NUCLEOTIDE SEQUENCE [LARGE SCALE GENOMIC DNA]</scope>
    <source>
        <strain evidence="2 3">DSM 28323</strain>
    </source>
</reference>
<dbReference type="Proteomes" id="UP000295741">
    <property type="component" value="Unassembled WGS sequence"/>
</dbReference>
<proteinExistence type="predicted"/>
<feature type="domain" description="Mannose-6-phosphate isomerase type II C-terminal" evidence="1">
    <location>
        <begin position="36"/>
        <end position="156"/>
    </location>
</feature>
<dbReference type="Pfam" id="PF01050">
    <property type="entry name" value="MannoseP_isomer"/>
    <property type="match status" value="1"/>
</dbReference>
<evidence type="ECO:0000313" key="2">
    <source>
        <dbReference type="EMBL" id="TDO25330.1"/>
    </source>
</evidence>
<protein>
    <submittedName>
        <fullName evidence="2">Mannose-6-phosphate isomerase type 2</fullName>
    </submittedName>
</protein>
<dbReference type="OrthoDB" id="9806359at2"/>
<name>A0A4R6IS81_9BACT</name>
<dbReference type="InterPro" id="IPR001538">
    <property type="entry name" value="Man6P_isomerase-2_C"/>
</dbReference>
<evidence type="ECO:0000313" key="3">
    <source>
        <dbReference type="Proteomes" id="UP000295741"/>
    </source>
</evidence>
<gene>
    <name evidence="2" type="ORF">BC659_2870</name>
</gene>
<dbReference type="InterPro" id="IPR011051">
    <property type="entry name" value="RmlC_Cupin_sf"/>
</dbReference>
<dbReference type="GO" id="GO:0005976">
    <property type="term" value="P:polysaccharide metabolic process"/>
    <property type="evidence" value="ECO:0007669"/>
    <property type="project" value="InterPro"/>
</dbReference>
<dbReference type="SUPFAM" id="SSF51182">
    <property type="entry name" value="RmlC-like cupins"/>
    <property type="match status" value="1"/>
</dbReference>
<comment type="caution">
    <text evidence="2">The sequence shown here is derived from an EMBL/GenBank/DDBJ whole genome shotgun (WGS) entry which is preliminary data.</text>
</comment>
<dbReference type="GO" id="GO:0016779">
    <property type="term" value="F:nucleotidyltransferase activity"/>
    <property type="evidence" value="ECO:0007669"/>
    <property type="project" value="InterPro"/>
</dbReference>
<keyword evidence="2" id="KW-0413">Isomerase</keyword>
<dbReference type="AlphaFoldDB" id="A0A4R6IS81"/>
<dbReference type="GO" id="GO:0016853">
    <property type="term" value="F:isomerase activity"/>
    <property type="evidence" value="ECO:0007669"/>
    <property type="project" value="UniProtKB-KW"/>
</dbReference>
<dbReference type="EMBL" id="SNWP01000013">
    <property type="protein sequence ID" value="TDO25330.1"/>
    <property type="molecule type" value="Genomic_DNA"/>
</dbReference>